<accession>A0ABT1WGM2</accession>
<evidence type="ECO:0000256" key="3">
    <source>
        <dbReference type="ARBA" id="ARBA00022448"/>
    </source>
</evidence>
<evidence type="ECO:0000313" key="13">
    <source>
        <dbReference type="EMBL" id="MCQ8895897.1"/>
    </source>
</evidence>
<keyword evidence="5 9" id="KW-0997">Cell inner membrane</keyword>
<comment type="similarity">
    <text evidence="2 9">Belongs to the membrane fusion protein (MFP) (TC 8.A.1) family.</text>
</comment>
<evidence type="ECO:0000256" key="8">
    <source>
        <dbReference type="ARBA" id="ARBA00023136"/>
    </source>
</evidence>
<evidence type="ECO:0000259" key="11">
    <source>
        <dbReference type="Pfam" id="PF25994"/>
    </source>
</evidence>
<dbReference type="PANTHER" id="PTHR30386">
    <property type="entry name" value="MEMBRANE FUSION SUBUNIT OF EMRAB-TOLC MULTIDRUG EFFLUX PUMP"/>
    <property type="match status" value="1"/>
</dbReference>
<dbReference type="RefSeq" id="WP_256763663.1">
    <property type="nucleotide sequence ID" value="NZ_JANIGO010000002.1"/>
</dbReference>
<dbReference type="EMBL" id="JANIGO010000002">
    <property type="protein sequence ID" value="MCQ8895897.1"/>
    <property type="molecule type" value="Genomic_DNA"/>
</dbReference>
<reference evidence="13 14" key="1">
    <citation type="submission" date="2022-07" db="EMBL/GenBank/DDBJ databases">
        <authorList>
            <person name="Xamxidin M."/>
            <person name="Wu M."/>
        </authorList>
    </citation>
    <scope>NUCLEOTIDE SEQUENCE [LARGE SCALE GENOMIC DNA]</scope>
    <source>
        <strain evidence="13 14">NBRC 111650</strain>
    </source>
</reference>
<gene>
    <name evidence="13" type="ORF">NQT62_05525</name>
</gene>
<feature type="coiled-coil region" evidence="10">
    <location>
        <begin position="152"/>
        <end position="193"/>
    </location>
</feature>
<evidence type="ECO:0000256" key="6">
    <source>
        <dbReference type="ARBA" id="ARBA00022692"/>
    </source>
</evidence>
<comment type="subcellular location">
    <subcellularLocation>
        <location evidence="1 9">Cell inner membrane</location>
        <topology evidence="1 9">Single-pass membrane protein</topology>
    </subcellularLocation>
</comment>
<dbReference type="Pfam" id="PF26002">
    <property type="entry name" value="Beta-barrel_AprE"/>
    <property type="match status" value="1"/>
</dbReference>
<dbReference type="PRINTS" id="PR01490">
    <property type="entry name" value="RTXTOXIND"/>
</dbReference>
<dbReference type="InterPro" id="IPR058781">
    <property type="entry name" value="HH_AprE-like"/>
</dbReference>
<sequence>MKWPNTLNLGELRKWQHSLNHARQMNWRISIGLLMLLVWSAVAKVPQAAQGEARVVPSQRLQVIQAVDGGVITDVLVREGDEVKAGQTLLQIDTTRFSSSLREKQAVDASMQLRQARLKAQLNRSGFEVEADTEKNYPDMVAQERKLLDSKLQEWRAQTDIVEQQLQQRQRELDEAQSRAAAARQTLASAQQELDSTRPLLKSGAVSPVEVLRLERDVVKAKGDFEGATAQASRLQSAVAEARNKLQETRLKQENEARTELSEVKAKLASLEQNQIELSDRVNQATLKSPVDGLVQRVLYNTKGAVVPAGKEVIEIVPVDEQLIFETRINPKDVAFIRPDQQAVIRVTAYDYAVYGSLEGRVESVSADSLTDEMGRPYFVVKVSVPRKAVHSRIRLMPGMVANVSIQTEQRSVLSYLTKPILRGTSEAFTER</sequence>
<dbReference type="Gene3D" id="2.40.30.170">
    <property type="match status" value="1"/>
</dbReference>
<evidence type="ECO:0000256" key="7">
    <source>
        <dbReference type="ARBA" id="ARBA00022989"/>
    </source>
</evidence>
<evidence type="ECO:0000256" key="9">
    <source>
        <dbReference type="RuleBase" id="RU365093"/>
    </source>
</evidence>
<evidence type="ECO:0000259" key="12">
    <source>
        <dbReference type="Pfam" id="PF26002"/>
    </source>
</evidence>
<dbReference type="InterPro" id="IPR010129">
    <property type="entry name" value="T1SS_HlyD"/>
</dbReference>
<dbReference type="PANTHER" id="PTHR30386:SF26">
    <property type="entry name" value="TRANSPORT PROTEIN COMB"/>
    <property type="match status" value="1"/>
</dbReference>
<dbReference type="Pfam" id="PF25994">
    <property type="entry name" value="HH_AprE"/>
    <property type="match status" value="1"/>
</dbReference>
<dbReference type="InterPro" id="IPR058982">
    <property type="entry name" value="Beta-barrel_AprE"/>
</dbReference>
<dbReference type="Gene3D" id="2.40.50.100">
    <property type="match status" value="1"/>
</dbReference>
<keyword evidence="4 9" id="KW-1003">Cell membrane</keyword>
<keyword evidence="7" id="KW-1133">Transmembrane helix</keyword>
<feature type="domain" description="AprE-like beta-barrel" evidence="12">
    <location>
        <begin position="323"/>
        <end position="409"/>
    </location>
</feature>
<dbReference type="Proteomes" id="UP001204142">
    <property type="component" value="Unassembled WGS sequence"/>
</dbReference>
<keyword evidence="14" id="KW-1185">Reference proteome</keyword>
<evidence type="ECO:0000256" key="2">
    <source>
        <dbReference type="ARBA" id="ARBA00009477"/>
    </source>
</evidence>
<evidence type="ECO:0000256" key="5">
    <source>
        <dbReference type="ARBA" id="ARBA00022519"/>
    </source>
</evidence>
<keyword evidence="8" id="KW-0472">Membrane</keyword>
<evidence type="ECO:0000256" key="10">
    <source>
        <dbReference type="SAM" id="Coils"/>
    </source>
</evidence>
<evidence type="ECO:0000256" key="4">
    <source>
        <dbReference type="ARBA" id="ARBA00022475"/>
    </source>
</evidence>
<dbReference type="InterPro" id="IPR050739">
    <property type="entry name" value="MFP"/>
</dbReference>
<feature type="coiled-coil region" evidence="10">
    <location>
        <begin position="225"/>
        <end position="288"/>
    </location>
</feature>
<name>A0ABT1WGM2_9BURK</name>
<dbReference type="Gene3D" id="1.20.1600.10">
    <property type="entry name" value="Outer membrane efflux proteins (OEP)"/>
    <property type="match status" value="1"/>
</dbReference>
<dbReference type="NCBIfam" id="TIGR01843">
    <property type="entry name" value="type_I_hlyD"/>
    <property type="match status" value="1"/>
</dbReference>
<proteinExistence type="inferred from homology"/>
<keyword evidence="3 9" id="KW-0813">Transport</keyword>
<evidence type="ECO:0000256" key="1">
    <source>
        <dbReference type="ARBA" id="ARBA00004377"/>
    </source>
</evidence>
<feature type="domain" description="AprE-like long alpha-helical hairpin" evidence="11">
    <location>
        <begin position="109"/>
        <end position="280"/>
    </location>
</feature>
<protein>
    <recommendedName>
        <fullName evidence="9">Membrane fusion protein (MFP) family protein</fullName>
    </recommendedName>
</protein>
<evidence type="ECO:0000313" key="14">
    <source>
        <dbReference type="Proteomes" id="UP001204142"/>
    </source>
</evidence>
<organism evidence="13 14">
    <name type="scientific">Limnobacter humi</name>
    <dbReference type="NCBI Taxonomy" id="1778671"/>
    <lineage>
        <taxon>Bacteria</taxon>
        <taxon>Pseudomonadati</taxon>
        <taxon>Pseudomonadota</taxon>
        <taxon>Betaproteobacteria</taxon>
        <taxon>Burkholderiales</taxon>
        <taxon>Burkholderiaceae</taxon>
        <taxon>Limnobacter</taxon>
    </lineage>
</organism>
<keyword evidence="6" id="KW-0812">Transmembrane</keyword>
<keyword evidence="10" id="KW-0175">Coiled coil</keyword>
<comment type="caution">
    <text evidence="13">The sequence shown here is derived from an EMBL/GenBank/DDBJ whole genome shotgun (WGS) entry which is preliminary data.</text>
</comment>